<dbReference type="Pfam" id="PF14317">
    <property type="entry name" value="YcxB"/>
    <property type="match status" value="1"/>
</dbReference>
<comment type="caution">
    <text evidence="3">The sequence shown here is derived from an EMBL/GenBank/DDBJ whole genome shotgun (WGS) entry which is preliminary data.</text>
</comment>
<evidence type="ECO:0000313" key="4">
    <source>
        <dbReference type="Proteomes" id="UP000658980"/>
    </source>
</evidence>
<dbReference type="RefSeq" id="WP_191716265.1">
    <property type="nucleotide sequence ID" value="NZ_JACSPU010000005.1"/>
</dbReference>
<keyword evidence="1" id="KW-0472">Membrane</keyword>
<feature type="transmembrane region" description="Helical" evidence="1">
    <location>
        <begin position="35"/>
        <end position="52"/>
    </location>
</feature>
<proteinExistence type="predicted"/>
<organism evidence="3 4">
    <name type="scientific">Planococcus wigleyi</name>
    <dbReference type="NCBI Taxonomy" id="2762216"/>
    <lineage>
        <taxon>Bacteria</taxon>
        <taxon>Bacillati</taxon>
        <taxon>Bacillota</taxon>
        <taxon>Bacilli</taxon>
        <taxon>Bacillales</taxon>
        <taxon>Caryophanaceae</taxon>
        <taxon>Planococcus</taxon>
    </lineage>
</organism>
<accession>A0ABR8WGC1</accession>
<dbReference type="Proteomes" id="UP000658980">
    <property type="component" value="Unassembled WGS sequence"/>
</dbReference>
<feature type="transmembrane region" description="Helical" evidence="1">
    <location>
        <begin position="58"/>
        <end position="79"/>
    </location>
</feature>
<evidence type="ECO:0000259" key="2">
    <source>
        <dbReference type="Pfam" id="PF14317"/>
    </source>
</evidence>
<keyword evidence="1" id="KW-0812">Transmembrane</keyword>
<sequence length="172" mass="20003">MEFNYNISEEAYLQFNDYYAKNSETVKKSLMIQRITVPIMYLVMAVFLSFVLDMPVLFLLIPFFILGVLWAVFYPAYFYRLIRRNARKMVREGKGEGILGDHTMIFTEEGLREISSTGEKMQSWSGIEKIGEDPSNFYLFNSGMSAYIVSKNKMDDVDGVRRLLHSKITKKV</sequence>
<name>A0ABR8WGC1_9BACL</name>
<evidence type="ECO:0000256" key="1">
    <source>
        <dbReference type="SAM" id="Phobius"/>
    </source>
</evidence>
<keyword evidence="1" id="KW-1133">Transmembrane helix</keyword>
<keyword evidence="4" id="KW-1185">Reference proteome</keyword>
<dbReference type="InterPro" id="IPR025588">
    <property type="entry name" value="YcxB-like_C"/>
</dbReference>
<dbReference type="EMBL" id="JACSPU010000005">
    <property type="protein sequence ID" value="MBD8016094.1"/>
    <property type="molecule type" value="Genomic_DNA"/>
</dbReference>
<reference evidence="3 4" key="1">
    <citation type="submission" date="2020-08" db="EMBL/GenBank/DDBJ databases">
        <title>A Genomic Blueprint of the Chicken Gut Microbiome.</title>
        <authorList>
            <person name="Gilroy R."/>
            <person name="Ravi A."/>
            <person name="Getino M."/>
            <person name="Pursley I."/>
            <person name="Horton D.L."/>
            <person name="Alikhan N.-F."/>
            <person name="Baker D."/>
            <person name="Gharbi K."/>
            <person name="Hall N."/>
            <person name="Watson M."/>
            <person name="Adriaenssens E.M."/>
            <person name="Foster-Nyarko E."/>
            <person name="Jarju S."/>
            <person name="Secka A."/>
            <person name="Antonio M."/>
            <person name="Oren A."/>
            <person name="Chaudhuri R."/>
            <person name="La Ragione R.M."/>
            <person name="Hildebrand F."/>
            <person name="Pallen M.J."/>
        </authorList>
    </citation>
    <scope>NUCLEOTIDE SEQUENCE [LARGE SCALE GENOMIC DNA]</scope>
    <source>
        <strain evidence="3 4">Sa1BUA13</strain>
    </source>
</reference>
<gene>
    <name evidence="3" type="ORF">H9630_14790</name>
</gene>
<protein>
    <submittedName>
        <fullName evidence="3">YcxB family protein</fullName>
    </submittedName>
</protein>
<evidence type="ECO:0000313" key="3">
    <source>
        <dbReference type="EMBL" id="MBD8016094.1"/>
    </source>
</evidence>
<feature type="domain" description="YcxB-like C-terminal" evidence="2">
    <location>
        <begin position="106"/>
        <end position="164"/>
    </location>
</feature>